<comment type="caution">
    <text evidence="2">The sequence shown here is derived from an EMBL/GenBank/DDBJ whole genome shotgun (WGS) entry which is preliminary data.</text>
</comment>
<keyword evidence="3" id="KW-1185">Reference proteome</keyword>
<proteinExistence type="predicted"/>
<sequence length="313" mass="35285">MSDNTNNSGPPQNLDSVDDISSSSSGPGQLEESRKFLNIIGPAAEGIETTPSLDFSAVTDAHLANLGVSGKSLVFQDSDIKEYFSKEYPNYELRIGTLLNELKMVYEHVVAFAVGRQIIQTCLFTPVFITFRESDQTWATMEEEVEIPRTNLCNPKTGYTLPVSGHIYRVLFRCPKYGVSLPDKPTVRHCVKVSLPRQIFFIQKPSRDQDGEPLSKFVPGLVACAISIAQNESLTEVRCCLTDGNSWRFLIVKSFNDSWNYFVSDQYELSNVFHGYESNLVPMDDLRDCIRKIVNALLIWWQGLAPDDFFKLL</sequence>
<organism evidence="2 3">
    <name type="scientific">Leucocoprinus birnbaumii</name>
    <dbReference type="NCBI Taxonomy" id="56174"/>
    <lineage>
        <taxon>Eukaryota</taxon>
        <taxon>Fungi</taxon>
        <taxon>Dikarya</taxon>
        <taxon>Basidiomycota</taxon>
        <taxon>Agaricomycotina</taxon>
        <taxon>Agaricomycetes</taxon>
        <taxon>Agaricomycetidae</taxon>
        <taxon>Agaricales</taxon>
        <taxon>Agaricineae</taxon>
        <taxon>Agaricaceae</taxon>
        <taxon>Leucocoprinus</taxon>
    </lineage>
</organism>
<dbReference type="AlphaFoldDB" id="A0AAD5VPV1"/>
<evidence type="ECO:0000313" key="3">
    <source>
        <dbReference type="Proteomes" id="UP001213000"/>
    </source>
</evidence>
<evidence type="ECO:0000313" key="2">
    <source>
        <dbReference type="EMBL" id="KAJ3561602.1"/>
    </source>
</evidence>
<protein>
    <submittedName>
        <fullName evidence="2">Uncharacterized protein</fullName>
    </submittedName>
</protein>
<gene>
    <name evidence="2" type="ORF">NP233_g10094</name>
</gene>
<dbReference type="EMBL" id="JANIEX010000980">
    <property type="protein sequence ID" value="KAJ3561602.1"/>
    <property type="molecule type" value="Genomic_DNA"/>
</dbReference>
<feature type="compositionally biased region" description="Polar residues" evidence="1">
    <location>
        <begin position="1"/>
        <end position="14"/>
    </location>
</feature>
<dbReference type="Proteomes" id="UP001213000">
    <property type="component" value="Unassembled WGS sequence"/>
</dbReference>
<feature type="region of interest" description="Disordered" evidence="1">
    <location>
        <begin position="1"/>
        <end position="30"/>
    </location>
</feature>
<name>A0AAD5VPV1_9AGAR</name>
<evidence type="ECO:0000256" key="1">
    <source>
        <dbReference type="SAM" id="MobiDB-lite"/>
    </source>
</evidence>
<reference evidence="2" key="1">
    <citation type="submission" date="2022-07" db="EMBL/GenBank/DDBJ databases">
        <title>Genome Sequence of Leucocoprinus birnbaumii.</title>
        <authorList>
            <person name="Buettner E."/>
        </authorList>
    </citation>
    <scope>NUCLEOTIDE SEQUENCE</scope>
    <source>
        <strain evidence="2">VT141</strain>
    </source>
</reference>
<accession>A0AAD5VPV1</accession>